<evidence type="ECO:0000256" key="1">
    <source>
        <dbReference type="ARBA" id="ARBA00005801"/>
    </source>
</evidence>
<sequence>MVPARIRRRLACVFREWMITIVAAAAGAAVAWAGCRVAARARRPAVVPAGCCAVVTALAWAWLGRRWSAGGLPGWWLPVPLAVFAVAAPLVAADLRYRRLPDVLTAALALLVGAAVAASALALDTVAAGAVEVGTGLVVRAVAGAIGFAAVHALVRAVSPRSMGAGDVKLAAGLGGGAGAVGWSALVVTAVVASVVTLAGACATRWARRRWEASRRGARRRRCRGPTGGAVPHGPGMVLGACLVVAFPGTALDGGAEPAASVVTGSGMGAITPAPG</sequence>
<keyword evidence="2" id="KW-0472">Membrane</keyword>
<dbReference type="InterPro" id="IPR050882">
    <property type="entry name" value="Prepilin_peptidase/N-MTase"/>
</dbReference>
<organism evidence="4 5">
    <name type="scientific">Prauserella alba</name>
    <dbReference type="NCBI Taxonomy" id="176898"/>
    <lineage>
        <taxon>Bacteria</taxon>
        <taxon>Bacillati</taxon>
        <taxon>Actinomycetota</taxon>
        <taxon>Actinomycetes</taxon>
        <taxon>Pseudonocardiales</taxon>
        <taxon>Pseudonocardiaceae</taxon>
        <taxon>Prauserella</taxon>
    </lineage>
</organism>
<evidence type="ECO:0000259" key="3">
    <source>
        <dbReference type="Pfam" id="PF01478"/>
    </source>
</evidence>
<proteinExistence type="inferred from homology"/>
<dbReference type="EMBL" id="BAAALM010000022">
    <property type="protein sequence ID" value="GAA1221357.1"/>
    <property type="molecule type" value="Genomic_DNA"/>
</dbReference>
<feature type="transmembrane region" description="Helical" evidence="2">
    <location>
        <begin position="17"/>
        <end position="38"/>
    </location>
</feature>
<accession>A0ABP4GIA7</accession>
<comment type="similarity">
    <text evidence="1">Belongs to the peptidase A24 family.</text>
</comment>
<keyword evidence="5" id="KW-1185">Reference proteome</keyword>
<dbReference type="PANTHER" id="PTHR30487">
    <property type="entry name" value="TYPE 4 PREPILIN-LIKE PROTEINS LEADER PEPTIDE-PROCESSING ENZYME"/>
    <property type="match status" value="1"/>
</dbReference>
<name>A0ABP4GIA7_9PSEU</name>
<reference evidence="5" key="1">
    <citation type="journal article" date="2019" name="Int. J. Syst. Evol. Microbiol.">
        <title>The Global Catalogue of Microorganisms (GCM) 10K type strain sequencing project: providing services to taxonomists for standard genome sequencing and annotation.</title>
        <authorList>
            <consortium name="The Broad Institute Genomics Platform"/>
            <consortium name="The Broad Institute Genome Sequencing Center for Infectious Disease"/>
            <person name="Wu L."/>
            <person name="Ma J."/>
        </authorList>
    </citation>
    <scope>NUCLEOTIDE SEQUENCE [LARGE SCALE GENOMIC DNA]</scope>
    <source>
        <strain evidence="5">JCM 13022</strain>
    </source>
</reference>
<evidence type="ECO:0000313" key="4">
    <source>
        <dbReference type="EMBL" id="GAA1221357.1"/>
    </source>
</evidence>
<feature type="transmembrane region" description="Helical" evidence="2">
    <location>
        <begin position="137"/>
        <end position="158"/>
    </location>
</feature>
<dbReference type="Pfam" id="PF01478">
    <property type="entry name" value="Peptidase_A24"/>
    <property type="match status" value="1"/>
</dbReference>
<keyword evidence="2" id="KW-1133">Transmembrane helix</keyword>
<feature type="transmembrane region" description="Helical" evidence="2">
    <location>
        <begin position="170"/>
        <end position="199"/>
    </location>
</feature>
<feature type="transmembrane region" description="Helical" evidence="2">
    <location>
        <begin position="45"/>
        <end position="63"/>
    </location>
</feature>
<dbReference type="InterPro" id="IPR000045">
    <property type="entry name" value="Prepilin_IV_endopep_pep"/>
</dbReference>
<feature type="transmembrane region" description="Helical" evidence="2">
    <location>
        <begin position="107"/>
        <end position="131"/>
    </location>
</feature>
<keyword evidence="2" id="KW-0812">Transmembrane</keyword>
<evidence type="ECO:0000313" key="5">
    <source>
        <dbReference type="Proteomes" id="UP001500467"/>
    </source>
</evidence>
<dbReference type="PROSITE" id="PS51257">
    <property type="entry name" value="PROKAR_LIPOPROTEIN"/>
    <property type="match status" value="1"/>
</dbReference>
<protein>
    <recommendedName>
        <fullName evidence="3">Prepilin type IV endopeptidase peptidase domain-containing protein</fullName>
    </recommendedName>
</protein>
<comment type="caution">
    <text evidence="4">The sequence shown here is derived from an EMBL/GenBank/DDBJ whole genome shotgun (WGS) entry which is preliminary data.</text>
</comment>
<feature type="transmembrane region" description="Helical" evidence="2">
    <location>
        <begin position="75"/>
        <end position="95"/>
    </location>
</feature>
<dbReference type="Gene3D" id="1.20.120.1220">
    <property type="match status" value="1"/>
</dbReference>
<evidence type="ECO:0000256" key="2">
    <source>
        <dbReference type="SAM" id="Phobius"/>
    </source>
</evidence>
<dbReference type="Proteomes" id="UP001500467">
    <property type="component" value="Unassembled WGS sequence"/>
</dbReference>
<feature type="domain" description="Prepilin type IV endopeptidase peptidase" evidence="3">
    <location>
        <begin position="83"/>
        <end position="199"/>
    </location>
</feature>
<dbReference type="PANTHER" id="PTHR30487:SF0">
    <property type="entry name" value="PREPILIN LEADER PEPTIDASE_N-METHYLTRANSFERASE-RELATED"/>
    <property type="match status" value="1"/>
</dbReference>
<gene>
    <name evidence="4" type="ORF">GCM10009675_50250</name>
</gene>